<gene>
    <name evidence="2" type="ORF">FUT82_08775</name>
</gene>
<dbReference type="Pfam" id="PF13174">
    <property type="entry name" value="TPR_6"/>
    <property type="match status" value="2"/>
</dbReference>
<reference evidence="2 3" key="1">
    <citation type="submission" date="2019-08" db="EMBL/GenBank/DDBJ databases">
        <authorList>
            <person name="Kuhnert P."/>
        </authorList>
    </citation>
    <scope>NUCLEOTIDE SEQUENCE [LARGE SCALE GENOMIC DNA]</scope>
    <source>
        <strain evidence="2 3">B36.5</strain>
    </source>
</reference>
<sequence length="298" mass="34921">MRFALIDKIAANLRQEKQYKTLTVFLGNIINTDQKNPYTAYWLLMLGYCYQEQNMPEIAACYFERIIQNYHDIEIQEKSIHLLCLQNLIKLSKDPLRQVNYYSRLLSEFYTSIDPAYAYFMLGRAYEGLGEWQAAIQTYTQFLSLKRYDVIIQGIPDSFGYASKIVNYNAAASSKNWTFASLDDLVKTITAAIHKGAPNTLENYRSKVDFFAMSWKQEQAEKQEQPYFNLESFMAGRRIRVASSLDPSSTPYEAYLRTSGWNQYISTWYLCFKKINFPPNPDIHDRWEWAGVYYGEKQ</sequence>
<proteinExistence type="predicted"/>
<evidence type="ECO:0000313" key="3">
    <source>
        <dbReference type="Proteomes" id="UP000323594"/>
    </source>
</evidence>
<dbReference type="SMART" id="SM00028">
    <property type="entry name" value="TPR"/>
    <property type="match status" value="2"/>
</dbReference>
<evidence type="ECO:0000256" key="1">
    <source>
        <dbReference type="PROSITE-ProRule" id="PRU00339"/>
    </source>
</evidence>
<dbReference type="SUPFAM" id="SSF48452">
    <property type="entry name" value="TPR-like"/>
    <property type="match status" value="1"/>
</dbReference>
<dbReference type="RefSeq" id="WP_148879425.1">
    <property type="nucleotide sequence ID" value="NZ_CP042817.1"/>
</dbReference>
<organism evidence="2 3">
    <name type="scientific">Treponema phagedenis</name>
    <dbReference type="NCBI Taxonomy" id="162"/>
    <lineage>
        <taxon>Bacteria</taxon>
        <taxon>Pseudomonadati</taxon>
        <taxon>Spirochaetota</taxon>
        <taxon>Spirochaetia</taxon>
        <taxon>Spirochaetales</taxon>
        <taxon>Treponemataceae</taxon>
        <taxon>Treponema</taxon>
    </lineage>
</organism>
<name>A0AAE6IWR2_TREPH</name>
<accession>A0AAE6IWR2</accession>
<dbReference type="PROSITE" id="PS50005">
    <property type="entry name" value="TPR"/>
    <property type="match status" value="1"/>
</dbReference>
<dbReference type="InterPro" id="IPR019734">
    <property type="entry name" value="TPR_rpt"/>
</dbReference>
<keyword evidence="1" id="KW-0802">TPR repeat</keyword>
<dbReference type="EMBL" id="CP042817">
    <property type="protein sequence ID" value="QEJ99621.1"/>
    <property type="molecule type" value="Genomic_DNA"/>
</dbReference>
<dbReference type="Proteomes" id="UP000323594">
    <property type="component" value="Chromosome"/>
</dbReference>
<dbReference type="Gene3D" id="1.25.40.10">
    <property type="entry name" value="Tetratricopeptide repeat domain"/>
    <property type="match status" value="2"/>
</dbReference>
<feature type="repeat" description="TPR" evidence="1">
    <location>
        <begin position="116"/>
        <end position="149"/>
    </location>
</feature>
<dbReference type="AlphaFoldDB" id="A0AAE6IWR2"/>
<protein>
    <submittedName>
        <fullName evidence="2">Tetratricopeptide repeat-containing protein</fullName>
    </submittedName>
</protein>
<evidence type="ECO:0000313" key="2">
    <source>
        <dbReference type="EMBL" id="QEJ99621.1"/>
    </source>
</evidence>
<dbReference type="InterPro" id="IPR011990">
    <property type="entry name" value="TPR-like_helical_dom_sf"/>
</dbReference>